<keyword evidence="7 8" id="KW-0472">Membrane</keyword>
<feature type="transmembrane region" description="Helical" evidence="8">
    <location>
        <begin position="205"/>
        <end position="228"/>
    </location>
</feature>
<dbReference type="RefSeq" id="WP_086537036.1">
    <property type="nucleotide sequence ID" value="NZ_JBLKRZ010000001.1"/>
</dbReference>
<sequence length="347" mass="35876">MRRSVRVLGIPLLLATLAALVVASVLFGTRPVPLDEIWPSFTAGAQEIWNALINLRMPQVPKDTDVDGIVWDLRVPRTLLGLTAGLAIGAAGAITQGHTRNPIADPGMLGVNAGAACAVVGGIYLLGITSPIAFMFFGLVGAIIASTVVFGLSSLSGSSPLTLVLAGTGLTAMLTAITSAIVLVDTNSLDQWRFWSVGSTAGRGIDVFWASLPFIGVGLVLALASGFFLNVLSLGDDMTKALGSRVVLIRALGVLTITLLIGAATAACGPIVFLGLVVPHIARAIVGADYRWIIPYSALLGGILLVGCDILGRVVARPGEVQVGVMLALVGAPFLIVMVRRQRLGTV</sequence>
<feature type="transmembrane region" description="Helical" evidence="8">
    <location>
        <begin position="293"/>
        <end position="315"/>
    </location>
</feature>
<dbReference type="Pfam" id="PF01032">
    <property type="entry name" value="FecCD"/>
    <property type="match status" value="1"/>
</dbReference>
<evidence type="ECO:0000256" key="1">
    <source>
        <dbReference type="ARBA" id="ARBA00004651"/>
    </source>
</evidence>
<evidence type="ECO:0000256" key="8">
    <source>
        <dbReference type="SAM" id="Phobius"/>
    </source>
</evidence>
<evidence type="ECO:0000256" key="3">
    <source>
        <dbReference type="ARBA" id="ARBA00022448"/>
    </source>
</evidence>
<dbReference type="SUPFAM" id="SSF81345">
    <property type="entry name" value="ABC transporter involved in vitamin B12 uptake, BtuC"/>
    <property type="match status" value="1"/>
</dbReference>
<evidence type="ECO:0000256" key="2">
    <source>
        <dbReference type="ARBA" id="ARBA00007935"/>
    </source>
</evidence>
<feature type="transmembrane region" description="Helical" evidence="8">
    <location>
        <begin position="248"/>
        <end position="281"/>
    </location>
</feature>
<evidence type="ECO:0000256" key="5">
    <source>
        <dbReference type="ARBA" id="ARBA00022692"/>
    </source>
</evidence>
<evidence type="ECO:0000313" key="10">
    <source>
        <dbReference type="Proteomes" id="UP000194632"/>
    </source>
</evidence>
<evidence type="ECO:0000256" key="4">
    <source>
        <dbReference type="ARBA" id="ARBA00022475"/>
    </source>
</evidence>
<dbReference type="OrthoDB" id="9782305at2"/>
<organism evidence="9 10">
    <name type="scientific">Gordonia lacunae</name>
    <dbReference type="NCBI Taxonomy" id="417102"/>
    <lineage>
        <taxon>Bacteria</taxon>
        <taxon>Bacillati</taxon>
        <taxon>Actinomycetota</taxon>
        <taxon>Actinomycetes</taxon>
        <taxon>Mycobacteriales</taxon>
        <taxon>Gordoniaceae</taxon>
        <taxon>Gordonia</taxon>
    </lineage>
</organism>
<feature type="transmembrane region" description="Helical" evidence="8">
    <location>
        <begin position="107"/>
        <end position="126"/>
    </location>
</feature>
<feature type="transmembrane region" description="Helical" evidence="8">
    <location>
        <begin position="133"/>
        <end position="155"/>
    </location>
</feature>
<keyword evidence="4" id="KW-1003">Cell membrane</keyword>
<accession>A0A243Q782</accession>
<dbReference type="FunFam" id="1.10.3470.10:FF:000001">
    <property type="entry name" value="Vitamin B12 ABC transporter permease BtuC"/>
    <property type="match status" value="1"/>
</dbReference>
<dbReference type="EMBL" id="NGFO01000027">
    <property type="protein sequence ID" value="OUC76851.1"/>
    <property type="molecule type" value="Genomic_DNA"/>
</dbReference>
<dbReference type="GO" id="GO:0022857">
    <property type="term" value="F:transmembrane transporter activity"/>
    <property type="evidence" value="ECO:0007669"/>
    <property type="project" value="InterPro"/>
</dbReference>
<gene>
    <name evidence="9" type="ORF">CA982_20240</name>
</gene>
<comment type="subcellular location">
    <subcellularLocation>
        <location evidence="1">Cell membrane</location>
        <topology evidence="1">Multi-pass membrane protein</topology>
    </subcellularLocation>
</comment>
<dbReference type="GO" id="GO:0005886">
    <property type="term" value="C:plasma membrane"/>
    <property type="evidence" value="ECO:0007669"/>
    <property type="project" value="UniProtKB-SubCell"/>
</dbReference>
<keyword evidence="3" id="KW-0813">Transport</keyword>
<dbReference type="Gene3D" id="1.10.3470.10">
    <property type="entry name" value="ABC transporter involved in vitamin B12 uptake, BtuC"/>
    <property type="match status" value="1"/>
</dbReference>
<evidence type="ECO:0000256" key="7">
    <source>
        <dbReference type="ARBA" id="ARBA00023136"/>
    </source>
</evidence>
<evidence type="ECO:0000313" key="9">
    <source>
        <dbReference type="EMBL" id="OUC76851.1"/>
    </source>
</evidence>
<feature type="transmembrane region" description="Helical" evidence="8">
    <location>
        <begin position="161"/>
        <end position="184"/>
    </location>
</feature>
<name>A0A243Q782_9ACTN</name>
<evidence type="ECO:0000256" key="6">
    <source>
        <dbReference type="ARBA" id="ARBA00022989"/>
    </source>
</evidence>
<proteinExistence type="inferred from homology"/>
<feature type="transmembrane region" description="Helical" evidence="8">
    <location>
        <begin position="321"/>
        <end position="339"/>
    </location>
</feature>
<dbReference type="AlphaFoldDB" id="A0A243Q782"/>
<dbReference type="InterPro" id="IPR037294">
    <property type="entry name" value="ABC_BtuC-like"/>
</dbReference>
<dbReference type="PANTHER" id="PTHR30472:SF1">
    <property type="entry name" value="FE(3+) DICITRATE TRANSPORT SYSTEM PERMEASE PROTEIN FECC-RELATED"/>
    <property type="match status" value="1"/>
</dbReference>
<dbReference type="STRING" id="417102.CA982_20240"/>
<comment type="similarity">
    <text evidence="2">Belongs to the binding-protein-dependent transport system permease family. FecCD subfamily.</text>
</comment>
<dbReference type="Proteomes" id="UP000194632">
    <property type="component" value="Unassembled WGS sequence"/>
</dbReference>
<keyword evidence="10" id="KW-1185">Reference proteome</keyword>
<keyword evidence="6 8" id="KW-1133">Transmembrane helix</keyword>
<dbReference type="GO" id="GO:0033214">
    <property type="term" value="P:siderophore-iron import into cell"/>
    <property type="evidence" value="ECO:0007669"/>
    <property type="project" value="TreeGrafter"/>
</dbReference>
<keyword evidence="5 8" id="KW-0812">Transmembrane</keyword>
<dbReference type="PANTHER" id="PTHR30472">
    <property type="entry name" value="FERRIC ENTEROBACTIN TRANSPORT SYSTEM PERMEASE PROTEIN"/>
    <property type="match status" value="1"/>
</dbReference>
<dbReference type="InterPro" id="IPR000522">
    <property type="entry name" value="ABC_transptr_permease_BtuC"/>
</dbReference>
<comment type="caution">
    <text evidence="9">The sequence shown here is derived from an EMBL/GenBank/DDBJ whole genome shotgun (WGS) entry which is preliminary data.</text>
</comment>
<protein>
    <submittedName>
        <fullName evidence="9">Iron ABC transporter permease</fullName>
    </submittedName>
</protein>
<reference evidence="9 10" key="1">
    <citation type="submission" date="2017-05" db="EMBL/GenBank/DDBJ databases">
        <title>Biotechnological potential of actinobacteria isolated from South African environments.</title>
        <authorList>
            <person name="Le Roes-Hill M."/>
            <person name="Prins A."/>
            <person name="Durrell K.A."/>
        </authorList>
    </citation>
    <scope>NUCLEOTIDE SEQUENCE [LARGE SCALE GENOMIC DNA]</scope>
    <source>
        <strain evidence="9">BS2</strain>
    </source>
</reference>
<dbReference type="CDD" id="cd06550">
    <property type="entry name" value="TM_ABC_iron-siderophores_like"/>
    <property type="match status" value="1"/>
</dbReference>